<reference evidence="1 2" key="1">
    <citation type="submission" date="2016-10" db="EMBL/GenBank/DDBJ databases">
        <authorList>
            <person name="Varghese N."/>
            <person name="Submissions S."/>
        </authorList>
    </citation>
    <scope>NUCLEOTIDE SEQUENCE [LARGE SCALE GENOMIC DNA]</scope>
    <source>
        <strain evidence="1 2">LMG 22274</strain>
    </source>
</reference>
<dbReference type="AlphaFoldDB" id="A0AAQ1JUJ4"/>
<dbReference type="Pfam" id="PF05930">
    <property type="entry name" value="Phage_AlpA"/>
    <property type="match status" value="1"/>
</dbReference>
<dbReference type="PANTHER" id="PTHR36154">
    <property type="entry name" value="DNA-BINDING TRANSCRIPTIONAL ACTIVATOR ALPA"/>
    <property type="match status" value="1"/>
</dbReference>
<comment type="caution">
    <text evidence="1">The sequence shown here is derived from an EMBL/GenBank/DDBJ whole genome shotgun (WGS) entry which is preliminary data.</text>
</comment>
<dbReference type="Gene3D" id="1.10.238.160">
    <property type="match status" value="1"/>
</dbReference>
<dbReference type="EMBL" id="FNZM01000008">
    <property type="protein sequence ID" value="SEJ77994.1"/>
    <property type="molecule type" value="Genomic_DNA"/>
</dbReference>
<evidence type="ECO:0000313" key="1">
    <source>
        <dbReference type="EMBL" id="SEJ77994.1"/>
    </source>
</evidence>
<dbReference type="Proteomes" id="UP000183529">
    <property type="component" value="Unassembled WGS sequence"/>
</dbReference>
<accession>A0AAQ1JUJ4</accession>
<name>A0AAQ1JUJ4_9BURK</name>
<dbReference type="InterPro" id="IPR052931">
    <property type="entry name" value="Prophage_regulatory_activator"/>
</dbReference>
<protein>
    <submittedName>
        <fullName evidence="1">Transcriptional regulator, AlpA family</fullName>
    </submittedName>
</protein>
<dbReference type="InterPro" id="IPR010260">
    <property type="entry name" value="AlpA"/>
</dbReference>
<dbReference type="PANTHER" id="PTHR36154:SF1">
    <property type="entry name" value="DNA-BINDING TRANSCRIPTIONAL ACTIVATOR ALPA"/>
    <property type="match status" value="1"/>
</dbReference>
<gene>
    <name evidence="1" type="ORF">SAMN05216550_108228</name>
</gene>
<evidence type="ECO:0000313" key="2">
    <source>
        <dbReference type="Proteomes" id="UP000183529"/>
    </source>
</evidence>
<proteinExistence type="predicted"/>
<organism evidence="1 2">
    <name type="scientific">Paraburkholderia tropica</name>
    <dbReference type="NCBI Taxonomy" id="92647"/>
    <lineage>
        <taxon>Bacteria</taxon>
        <taxon>Pseudomonadati</taxon>
        <taxon>Pseudomonadota</taxon>
        <taxon>Betaproteobacteria</taxon>
        <taxon>Burkholderiales</taxon>
        <taxon>Burkholderiaceae</taxon>
        <taxon>Paraburkholderia</taxon>
    </lineage>
</organism>
<sequence>MPNDKTQAANDALPRLHGRLIRFREVASRTCLSKSEIYRRIAAGTFPASVRLGLRAVAWYEAEIDEWIRALAQQSRAAAMGVRK</sequence>
<dbReference type="RefSeq" id="WP_074983952.1">
    <property type="nucleotide sequence ID" value="NZ_CADFGN010000003.1"/>
</dbReference>